<dbReference type="InterPro" id="IPR012507">
    <property type="entry name" value="YibE_F"/>
</dbReference>
<dbReference type="AlphaFoldDB" id="A0A2H0TPG1"/>
<feature type="transmembrane region" description="Helical" evidence="1">
    <location>
        <begin position="151"/>
        <end position="170"/>
    </location>
</feature>
<keyword evidence="1" id="KW-0472">Membrane</keyword>
<sequence length="385" mass="41916">MKKRILFCFVALMALPGITFAQAVEPQDPHLEEVFYKGNVIQVIKEDAVEDFGIAIFRQVLSIEIADKDFSGANPASIVYEVDAAQRESQALQVGDRVIVSQSTIVQPDGSESDREYVITDVNRLRGLWWLLAAFVGVTLLFAGRYGARAFLGLILSFVVIIWYVVPGIVGGGSPLWVSFSGSVVIASTALFLAHGFKRRTVIAFVSTIASLLLALIFSYVSVKGLHLFGVGSEEAFFLQFSNDITINLQGLLLGGIIIGTLGVLDDVTTAQAATVEEIHRADAALSIRDLYERGISVGREHIISLVNTLVLAYTGASLPLLILFQLYEKPIWVTLNSELIMEEVVRMIVGSMTLIVAVPITTLLAAYYFGRAQKGANIAKISQK</sequence>
<evidence type="ECO:0000313" key="3">
    <source>
        <dbReference type="EMBL" id="PIR74041.1"/>
    </source>
</evidence>
<accession>A0A2H0TPG1</accession>
<evidence type="ECO:0000256" key="1">
    <source>
        <dbReference type="SAM" id="Phobius"/>
    </source>
</evidence>
<dbReference type="PANTHER" id="PTHR41771">
    <property type="entry name" value="MEMBRANE PROTEIN-RELATED"/>
    <property type="match status" value="1"/>
</dbReference>
<gene>
    <name evidence="3" type="ORF">COU35_04330</name>
</gene>
<keyword evidence="1" id="KW-1133">Transmembrane helix</keyword>
<proteinExistence type="predicted"/>
<organism evidence="3 4">
    <name type="scientific">Candidatus Magasanikbacteria bacterium CG10_big_fil_rev_8_21_14_0_10_47_10</name>
    <dbReference type="NCBI Taxonomy" id="1974652"/>
    <lineage>
        <taxon>Bacteria</taxon>
        <taxon>Candidatus Magasanikiibacteriota</taxon>
    </lineage>
</organism>
<feature type="signal peptide" evidence="2">
    <location>
        <begin position="1"/>
        <end position="23"/>
    </location>
</feature>
<feature type="transmembrane region" description="Helical" evidence="1">
    <location>
        <begin position="201"/>
        <end position="221"/>
    </location>
</feature>
<dbReference type="Pfam" id="PF07907">
    <property type="entry name" value="YibE_F"/>
    <property type="match status" value="1"/>
</dbReference>
<evidence type="ECO:0000256" key="2">
    <source>
        <dbReference type="SAM" id="SignalP"/>
    </source>
</evidence>
<dbReference type="EMBL" id="PFCB01000030">
    <property type="protein sequence ID" value="PIR74041.1"/>
    <property type="molecule type" value="Genomic_DNA"/>
</dbReference>
<feature type="transmembrane region" description="Helical" evidence="1">
    <location>
        <begin position="127"/>
        <end position="144"/>
    </location>
</feature>
<feature type="chain" id="PRO_5013701946" evidence="2">
    <location>
        <begin position="24"/>
        <end position="385"/>
    </location>
</feature>
<feature type="transmembrane region" description="Helical" evidence="1">
    <location>
        <begin position="303"/>
        <end position="328"/>
    </location>
</feature>
<name>A0A2H0TPG1_9BACT</name>
<comment type="caution">
    <text evidence="3">The sequence shown here is derived from an EMBL/GenBank/DDBJ whole genome shotgun (WGS) entry which is preliminary data.</text>
</comment>
<feature type="transmembrane region" description="Helical" evidence="1">
    <location>
        <begin position="348"/>
        <end position="371"/>
    </location>
</feature>
<reference evidence="4" key="1">
    <citation type="submission" date="2017-09" db="EMBL/GenBank/DDBJ databases">
        <title>Depth-based differentiation of microbial function through sediment-hosted aquifers and enrichment of novel symbionts in the deep terrestrial subsurface.</title>
        <authorList>
            <person name="Probst A.J."/>
            <person name="Ladd B."/>
            <person name="Jarett J.K."/>
            <person name="Geller-Mcgrath D.E."/>
            <person name="Sieber C.M.K."/>
            <person name="Emerson J.B."/>
            <person name="Anantharaman K."/>
            <person name="Thomas B.C."/>
            <person name="Malmstrom R."/>
            <person name="Stieglmeier M."/>
            <person name="Klingl A."/>
            <person name="Woyke T."/>
            <person name="Ryan C.M."/>
            <person name="Banfield J.F."/>
        </authorList>
    </citation>
    <scope>NUCLEOTIDE SEQUENCE [LARGE SCALE GENOMIC DNA]</scope>
</reference>
<keyword evidence="2" id="KW-0732">Signal</keyword>
<dbReference type="PANTHER" id="PTHR41771:SF1">
    <property type="entry name" value="MEMBRANE PROTEIN"/>
    <property type="match status" value="1"/>
</dbReference>
<protein>
    <submittedName>
        <fullName evidence="3">YibE/F family protein</fullName>
    </submittedName>
</protein>
<feature type="transmembrane region" description="Helical" evidence="1">
    <location>
        <begin position="176"/>
        <end position="194"/>
    </location>
</feature>
<dbReference type="Proteomes" id="UP000230154">
    <property type="component" value="Unassembled WGS sequence"/>
</dbReference>
<keyword evidence="1" id="KW-0812">Transmembrane</keyword>
<feature type="transmembrane region" description="Helical" evidence="1">
    <location>
        <begin position="245"/>
        <end position="265"/>
    </location>
</feature>
<evidence type="ECO:0000313" key="4">
    <source>
        <dbReference type="Proteomes" id="UP000230154"/>
    </source>
</evidence>